<evidence type="ECO:0000313" key="1">
    <source>
        <dbReference type="EMBL" id="OKB67081.1"/>
    </source>
</evidence>
<reference evidence="1 2" key="1">
    <citation type="submission" date="2016-09" db="EMBL/GenBank/DDBJ databases">
        <title>Serratia marcescens MSU-97 and epiphytic antimycotic-producing bacteria.</title>
        <authorList>
            <person name="Matilla M.A."/>
        </authorList>
    </citation>
    <scope>NUCLEOTIDE SEQUENCE [LARGE SCALE GENOMIC DNA]</scope>
    <source>
        <strain evidence="1 2">MSU-97</strain>
    </source>
</reference>
<protein>
    <submittedName>
        <fullName evidence="1">Uncharacterized protein</fullName>
    </submittedName>
</protein>
<gene>
    <name evidence="1" type="ORF">BHU62_08475</name>
</gene>
<dbReference type="EMBL" id="MJAO01000007">
    <property type="protein sequence ID" value="OKB67081.1"/>
    <property type="molecule type" value="Genomic_DNA"/>
</dbReference>
<sequence>MLHGAIRKLLYPTPGIFLFANGPSIDARLMTAPRTYRLPCINGGLVDLRQVMKGRPHRIKIGMLNNTGQ</sequence>
<evidence type="ECO:0000313" key="2">
    <source>
        <dbReference type="Proteomes" id="UP000185770"/>
    </source>
</evidence>
<organism evidence="1 2">
    <name type="scientific">Serratia marcescens</name>
    <dbReference type="NCBI Taxonomy" id="615"/>
    <lineage>
        <taxon>Bacteria</taxon>
        <taxon>Pseudomonadati</taxon>
        <taxon>Pseudomonadota</taxon>
        <taxon>Gammaproteobacteria</taxon>
        <taxon>Enterobacterales</taxon>
        <taxon>Yersiniaceae</taxon>
        <taxon>Serratia</taxon>
    </lineage>
</organism>
<name>A0A1Q4P1S4_SERMA</name>
<proteinExistence type="predicted"/>
<comment type="caution">
    <text evidence="1">The sequence shown here is derived from an EMBL/GenBank/DDBJ whole genome shotgun (WGS) entry which is preliminary data.</text>
</comment>
<dbReference type="AlphaFoldDB" id="A0A1Q4P1S4"/>
<dbReference type="Proteomes" id="UP000185770">
    <property type="component" value="Unassembled WGS sequence"/>
</dbReference>
<accession>A0A1Q4P1S4</accession>